<accession>A0A8R7R589</accession>
<evidence type="ECO:0000256" key="1">
    <source>
        <dbReference type="SAM" id="MobiDB-lite"/>
    </source>
</evidence>
<keyword evidence="3" id="KW-1185">Reference proteome</keyword>
<dbReference type="EnsemblPlants" id="TuG1812G0700003370.01.T01">
    <property type="protein sequence ID" value="TuG1812G0700003370.01.T01"/>
    <property type="gene ID" value="TuG1812G0700003370.01"/>
</dbReference>
<sequence length="82" mass="9476">EPNPRETKGKNRKGKHFPHTGTRTQNLNLAQNPPRRRCGRRRAPRLRGEDARDCTSTGEERFRRPLETWKRRAGGPLDNCGT</sequence>
<name>A0A8R7R589_TRIUA</name>
<reference evidence="3" key="1">
    <citation type="journal article" date="2013" name="Nature">
        <title>Draft genome of the wheat A-genome progenitor Triticum urartu.</title>
        <authorList>
            <person name="Ling H.Q."/>
            <person name="Zhao S."/>
            <person name="Liu D."/>
            <person name="Wang J."/>
            <person name="Sun H."/>
            <person name="Zhang C."/>
            <person name="Fan H."/>
            <person name="Li D."/>
            <person name="Dong L."/>
            <person name="Tao Y."/>
            <person name="Gao C."/>
            <person name="Wu H."/>
            <person name="Li Y."/>
            <person name="Cui Y."/>
            <person name="Guo X."/>
            <person name="Zheng S."/>
            <person name="Wang B."/>
            <person name="Yu K."/>
            <person name="Liang Q."/>
            <person name="Yang W."/>
            <person name="Lou X."/>
            <person name="Chen J."/>
            <person name="Feng M."/>
            <person name="Jian J."/>
            <person name="Zhang X."/>
            <person name="Luo G."/>
            <person name="Jiang Y."/>
            <person name="Liu J."/>
            <person name="Wang Z."/>
            <person name="Sha Y."/>
            <person name="Zhang B."/>
            <person name="Wu H."/>
            <person name="Tang D."/>
            <person name="Shen Q."/>
            <person name="Xue P."/>
            <person name="Zou S."/>
            <person name="Wang X."/>
            <person name="Liu X."/>
            <person name="Wang F."/>
            <person name="Yang Y."/>
            <person name="An X."/>
            <person name="Dong Z."/>
            <person name="Zhang K."/>
            <person name="Zhang X."/>
            <person name="Luo M.C."/>
            <person name="Dvorak J."/>
            <person name="Tong Y."/>
            <person name="Wang J."/>
            <person name="Yang H."/>
            <person name="Li Z."/>
            <person name="Wang D."/>
            <person name="Zhang A."/>
            <person name="Wang J."/>
        </authorList>
    </citation>
    <scope>NUCLEOTIDE SEQUENCE</scope>
    <source>
        <strain evidence="3">cv. G1812</strain>
    </source>
</reference>
<reference evidence="2" key="2">
    <citation type="submission" date="2018-03" db="EMBL/GenBank/DDBJ databases">
        <title>The Triticum urartu genome reveals the dynamic nature of wheat genome evolution.</title>
        <authorList>
            <person name="Ling H."/>
            <person name="Ma B."/>
            <person name="Shi X."/>
            <person name="Liu H."/>
            <person name="Dong L."/>
            <person name="Sun H."/>
            <person name="Cao Y."/>
            <person name="Gao Q."/>
            <person name="Zheng S."/>
            <person name="Li Y."/>
            <person name="Yu Y."/>
            <person name="Du H."/>
            <person name="Qi M."/>
            <person name="Li Y."/>
            <person name="Yu H."/>
            <person name="Cui Y."/>
            <person name="Wang N."/>
            <person name="Chen C."/>
            <person name="Wu H."/>
            <person name="Zhao Y."/>
            <person name="Zhang J."/>
            <person name="Li Y."/>
            <person name="Zhou W."/>
            <person name="Zhang B."/>
            <person name="Hu W."/>
            <person name="Eijk M."/>
            <person name="Tang J."/>
            <person name="Witsenboer H."/>
            <person name="Zhao S."/>
            <person name="Li Z."/>
            <person name="Zhang A."/>
            <person name="Wang D."/>
            <person name="Liang C."/>
        </authorList>
    </citation>
    <scope>NUCLEOTIDE SEQUENCE [LARGE SCALE GENOMIC DNA]</scope>
    <source>
        <strain evidence="2">cv. G1812</strain>
    </source>
</reference>
<dbReference type="AlphaFoldDB" id="A0A8R7R589"/>
<reference evidence="2" key="3">
    <citation type="submission" date="2022-06" db="UniProtKB">
        <authorList>
            <consortium name="EnsemblPlants"/>
        </authorList>
    </citation>
    <scope>IDENTIFICATION</scope>
</reference>
<protein>
    <submittedName>
        <fullName evidence="2">Uncharacterized protein</fullName>
    </submittedName>
</protein>
<evidence type="ECO:0000313" key="3">
    <source>
        <dbReference type="Proteomes" id="UP000015106"/>
    </source>
</evidence>
<evidence type="ECO:0000313" key="2">
    <source>
        <dbReference type="EnsemblPlants" id="TuG1812G0700003370.01.T01"/>
    </source>
</evidence>
<feature type="region of interest" description="Disordered" evidence="1">
    <location>
        <begin position="1"/>
        <end position="60"/>
    </location>
</feature>
<dbReference type="Gramene" id="TuG1812G0700003370.01.T01">
    <property type="protein sequence ID" value="TuG1812G0700003370.01.T01"/>
    <property type="gene ID" value="TuG1812G0700003370.01"/>
</dbReference>
<feature type="compositionally biased region" description="Polar residues" evidence="1">
    <location>
        <begin position="21"/>
        <end position="31"/>
    </location>
</feature>
<feature type="compositionally biased region" description="Basic and acidic residues" evidence="1">
    <location>
        <begin position="46"/>
        <end position="60"/>
    </location>
</feature>
<feature type="compositionally biased region" description="Basic residues" evidence="1">
    <location>
        <begin position="34"/>
        <end position="45"/>
    </location>
</feature>
<proteinExistence type="predicted"/>
<organism evidence="2 3">
    <name type="scientific">Triticum urartu</name>
    <name type="common">Red wild einkorn</name>
    <name type="synonym">Crithodium urartu</name>
    <dbReference type="NCBI Taxonomy" id="4572"/>
    <lineage>
        <taxon>Eukaryota</taxon>
        <taxon>Viridiplantae</taxon>
        <taxon>Streptophyta</taxon>
        <taxon>Embryophyta</taxon>
        <taxon>Tracheophyta</taxon>
        <taxon>Spermatophyta</taxon>
        <taxon>Magnoliopsida</taxon>
        <taxon>Liliopsida</taxon>
        <taxon>Poales</taxon>
        <taxon>Poaceae</taxon>
        <taxon>BOP clade</taxon>
        <taxon>Pooideae</taxon>
        <taxon>Triticodae</taxon>
        <taxon>Triticeae</taxon>
        <taxon>Triticinae</taxon>
        <taxon>Triticum</taxon>
    </lineage>
</organism>
<dbReference type="Proteomes" id="UP000015106">
    <property type="component" value="Chromosome 7"/>
</dbReference>